<protein>
    <submittedName>
        <fullName evidence="2">Uncharacterized protein</fullName>
    </submittedName>
</protein>
<dbReference type="EMBL" id="WHUW01000002">
    <property type="protein sequence ID" value="KAF8450917.1"/>
    <property type="molecule type" value="Genomic_DNA"/>
</dbReference>
<proteinExistence type="predicted"/>
<feature type="compositionally biased region" description="Low complexity" evidence="1">
    <location>
        <begin position="308"/>
        <end position="326"/>
    </location>
</feature>
<feature type="compositionally biased region" description="Basic residues" evidence="1">
    <location>
        <begin position="40"/>
        <end position="54"/>
    </location>
</feature>
<evidence type="ECO:0000313" key="2">
    <source>
        <dbReference type="EMBL" id="KAF8450917.1"/>
    </source>
</evidence>
<dbReference type="Proteomes" id="UP001194468">
    <property type="component" value="Unassembled WGS sequence"/>
</dbReference>
<reference evidence="2" key="1">
    <citation type="submission" date="2019-10" db="EMBL/GenBank/DDBJ databases">
        <authorList>
            <consortium name="DOE Joint Genome Institute"/>
            <person name="Kuo A."/>
            <person name="Miyauchi S."/>
            <person name="Kiss E."/>
            <person name="Drula E."/>
            <person name="Kohler A."/>
            <person name="Sanchez-Garcia M."/>
            <person name="Andreopoulos B."/>
            <person name="Barry K.W."/>
            <person name="Bonito G."/>
            <person name="Buee M."/>
            <person name="Carver A."/>
            <person name="Chen C."/>
            <person name="Cichocki N."/>
            <person name="Clum A."/>
            <person name="Culley D."/>
            <person name="Crous P.W."/>
            <person name="Fauchery L."/>
            <person name="Girlanda M."/>
            <person name="Hayes R."/>
            <person name="Keri Z."/>
            <person name="LaButti K."/>
            <person name="Lipzen A."/>
            <person name="Lombard V."/>
            <person name="Magnuson J."/>
            <person name="Maillard F."/>
            <person name="Morin E."/>
            <person name="Murat C."/>
            <person name="Nolan M."/>
            <person name="Ohm R."/>
            <person name="Pangilinan J."/>
            <person name="Pereira M."/>
            <person name="Perotto S."/>
            <person name="Peter M."/>
            <person name="Riley R."/>
            <person name="Sitrit Y."/>
            <person name="Stielow B."/>
            <person name="Szollosi G."/>
            <person name="Zifcakova L."/>
            <person name="Stursova M."/>
            <person name="Spatafora J.W."/>
            <person name="Tedersoo L."/>
            <person name="Vaario L.-M."/>
            <person name="Yamada A."/>
            <person name="Yan M."/>
            <person name="Wang P."/>
            <person name="Xu J."/>
            <person name="Bruns T."/>
            <person name="Baldrian P."/>
            <person name="Vilgalys R."/>
            <person name="Henrissat B."/>
            <person name="Grigoriev I.V."/>
            <person name="Hibbett D."/>
            <person name="Nagy L.G."/>
            <person name="Martin F.M."/>
        </authorList>
    </citation>
    <scope>NUCLEOTIDE SEQUENCE</scope>
    <source>
        <strain evidence="2">BED1</strain>
    </source>
</reference>
<reference evidence="2" key="2">
    <citation type="journal article" date="2020" name="Nat. Commun.">
        <title>Large-scale genome sequencing of mycorrhizal fungi provides insights into the early evolution of symbiotic traits.</title>
        <authorList>
            <person name="Miyauchi S."/>
            <person name="Kiss E."/>
            <person name="Kuo A."/>
            <person name="Drula E."/>
            <person name="Kohler A."/>
            <person name="Sanchez-Garcia M."/>
            <person name="Morin E."/>
            <person name="Andreopoulos B."/>
            <person name="Barry K.W."/>
            <person name="Bonito G."/>
            <person name="Buee M."/>
            <person name="Carver A."/>
            <person name="Chen C."/>
            <person name="Cichocki N."/>
            <person name="Clum A."/>
            <person name="Culley D."/>
            <person name="Crous P.W."/>
            <person name="Fauchery L."/>
            <person name="Girlanda M."/>
            <person name="Hayes R.D."/>
            <person name="Keri Z."/>
            <person name="LaButti K."/>
            <person name="Lipzen A."/>
            <person name="Lombard V."/>
            <person name="Magnuson J."/>
            <person name="Maillard F."/>
            <person name="Murat C."/>
            <person name="Nolan M."/>
            <person name="Ohm R.A."/>
            <person name="Pangilinan J."/>
            <person name="Pereira M.F."/>
            <person name="Perotto S."/>
            <person name="Peter M."/>
            <person name="Pfister S."/>
            <person name="Riley R."/>
            <person name="Sitrit Y."/>
            <person name="Stielow J.B."/>
            <person name="Szollosi G."/>
            <person name="Zifcakova L."/>
            <person name="Stursova M."/>
            <person name="Spatafora J.W."/>
            <person name="Tedersoo L."/>
            <person name="Vaario L.M."/>
            <person name="Yamada A."/>
            <person name="Yan M."/>
            <person name="Wang P."/>
            <person name="Xu J."/>
            <person name="Bruns T."/>
            <person name="Baldrian P."/>
            <person name="Vilgalys R."/>
            <person name="Dunand C."/>
            <person name="Henrissat B."/>
            <person name="Grigoriev I.V."/>
            <person name="Hibbett D."/>
            <person name="Nagy L.G."/>
            <person name="Martin F.M."/>
        </authorList>
    </citation>
    <scope>NUCLEOTIDE SEQUENCE</scope>
    <source>
        <strain evidence="2">BED1</strain>
    </source>
</reference>
<gene>
    <name evidence="2" type="ORF">L210DRAFT_2420266</name>
</gene>
<feature type="compositionally biased region" description="Pro residues" evidence="1">
    <location>
        <begin position="27"/>
        <end position="39"/>
    </location>
</feature>
<feature type="region of interest" description="Disordered" evidence="1">
    <location>
        <begin position="123"/>
        <end position="166"/>
    </location>
</feature>
<feature type="compositionally biased region" description="Polar residues" evidence="1">
    <location>
        <begin position="332"/>
        <end position="343"/>
    </location>
</feature>
<feature type="compositionally biased region" description="Low complexity" evidence="1">
    <location>
        <begin position="123"/>
        <end position="153"/>
    </location>
</feature>
<evidence type="ECO:0000256" key="1">
    <source>
        <dbReference type="SAM" id="MobiDB-lite"/>
    </source>
</evidence>
<feature type="region of interest" description="Disordered" evidence="1">
    <location>
        <begin position="1"/>
        <end position="89"/>
    </location>
</feature>
<sequence length="363" mass="39555">MTSHLLYQTGFGKTKPRVLASAHLSSLPPPSPSSSPPPPRRPRRRRWSSQRSSKRSSGVPRNVTRHPPPHTMYASSRTRTVTEGHSKNPSRFASVQHVYSISHLIASVQLDLRRSDDIDEPFFTPTSSPFHSSSNSPAITPPISAASSAHSLPDAVPSSASLPDHATLSMSHKGKLTYTDEDWARDVRWLVAPRTDDQKPKSSKAAKRRSAPPNTQIPVSHSASSLSSHLPSSISHPHSGPPRPSKSKGVGKAKISTARSVIGMTALLEVEEDLDFDVSFPSVHDTPVPQKRVVSPDRPLDVYHKPRVSSPLRSSKLSRQRSFSSPPFLLSGDQTPQLSYTTPNPAPPSLQVLAVHPAQHHVH</sequence>
<feature type="region of interest" description="Disordered" evidence="1">
    <location>
        <begin position="194"/>
        <end position="254"/>
    </location>
</feature>
<feature type="compositionally biased region" description="Basic residues" evidence="1">
    <location>
        <begin position="201"/>
        <end position="210"/>
    </location>
</feature>
<name>A0AAD4C7W9_BOLED</name>
<evidence type="ECO:0000313" key="3">
    <source>
        <dbReference type="Proteomes" id="UP001194468"/>
    </source>
</evidence>
<feature type="region of interest" description="Disordered" evidence="1">
    <location>
        <begin position="281"/>
        <end position="350"/>
    </location>
</feature>
<feature type="compositionally biased region" description="Basic and acidic residues" evidence="1">
    <location>
        <begin position="294"/>
        <end position="304"/>
    </location>
</feature>
<feature type="compositionally biased region" description="Low complexity" evidence="1">
    <location>
        <begin position="218"/>
        <end position="238"/>
    </location>
</feature>
<comment type="caution">
    <text evidence="2">The sequence shown here is derived from an EMBL/GenBank/DDBJ whole genome shotgun (WGS) entry which is preliminary data.</text>
</comment>
<dbReference type="AlphaFoldDB" id="A0AAD4C7W9"/>
<accession>A0AAD4C7W9</accession>
<organism evidence="2 3">
    <name type="scientific">Boletus edulis BED1</name>
    <dbReference type="NCBI Taxonomy" id="1328754"/>
    <lineage>
        <taxon>Eukaryota</taxon>
        <taxon>Fungi</taxon>
        <taxon>Dikarya</taxon>
        <taxon>Basidiomycota</taxon>
        <taxon>Agaricomycotina</taxon>
        <taxon>Agaricomycetes</taxon>
        <taxon>Agaricomycetidae</taxon>
        <taxon>Boletales</taxon>
        <taxon>Boletineae</taxon>
        <taxon>Boletaceae</taxon>
        <taxon>Boletoideae</taxon>
        <taxon>Boletus</taxon>
    </lineage>
</organism>
<keyword evidence="3" id="KW-1185">Reference proteome</keyword>